<name>A0ABR3QIJ7_9PLEO</name>
<evidence type="ECO:0000256" key="1">
    <source>
        <dbReference type="SAM" id="SignalP"/>
    </source>
</evidence>
<reference evidence="2 3" key="1">
    <citation type="submission" date="2024-02" db="EMBL/GenBank/DDBJ databases">
        <title>De novo assembly and annotation of 12 fungi associated with fruit tree decline syndrome in Ontario, Canada.</title>
        <authorList>
            <person name="Sulman M."/>
            <person name="Ellouze W."/>
            <person name="Ilyukhin E."/>
        </authorList>
    </citation>
    <scope>NUCLEOTIDE SEQUENCE [LARGE SCALE GENOMIC DNA]</scope>
    <source>
        <strain evidence="2 3">M97-236</strain>
    </source>
</reference>
<evidence type="ECO:0008006" key="4">
    <source>
        <dbReference type="Google" id="ProtNLM"/>
    </source>
</evidence>
<feature type="signal peptide" evidence="1">
    <location>
        <begin position="1"/>
        <end position="19"/>
    </location>
</feature>
<evidence type="ECO:0000313" key="2">
    <source>
        <dbReference type="EMBL" id="KAL1591868.1"/>
    </source>
</evidence>
<keyword evidence="3" id="KW-1185">Reference proteome</keyword>
<protein>
    <recommendedName>
        <fullName evidence="4">Secreted protein</fullName>
    </recommendedName>
</protein>
<keyword evidence="1" id="KW-0732">Signal</keyword>
<comment type="caution">
    <text evidence="2">The sequence shown here is derived from an EMBL/GenBank/DDBJ whole genome shotgun (WGS) entry which is preliminary data.</text>
</comment>
<organism evidence="2 3">
    <name type="scientific">Nothophoma quercina</name>
    <dbReference type="NCBI Taxonomy" id="749835"/>
    <lineage>
        <taxon>Eukaryota</taxon>
        <taxon>Fungi</taxon>
        <taxon>Dikarya</taxon>
        <taxon>Ascomycota</taxon>
        <taxon>Pezizomycotina</taxon>
        <taxon>Dothideomycetes</taxon>
        <taxon>Pleosporomycetidae</taxon>
        <taxon>Pleosporales</taxon>
        <taxon>Pleosporineae</taxon>
        <taxon>Didymellaceae</taxon>
        <taxon>Nothophoma</taxon>
    </lineage>
</organism>
<gene>
    <name evidence="2" type="ORF">SLS59_009995</name>
</gene>
<accession>A0ABR3QIJ7</accession>
<dbReference type="EMBL" id="JAKIXB020000051">
    <property type="protein sequence ID" value="KAL1591868.1"/>
    <property type="molecule type" value="Genomic_DNA"/>
</dbReference>
<feature type="chain" id="PRO_5047208380" description="Secreted protein" evidence="1">
    <location>
        <begin position="20"/>
        <end position="218"/>
    </location>
</feature>
<evidence type="ECO:0000313" key="3">
    <source>
        <dbReference type="Proteomes" id="UP001521222"/>
    </source>
</evidence>
<proteinExistence type="predicted"/>
<dbReference type="Proteomes" id="UP001521222">
    <property type="component" value="Unassembled WGS sequence"/>
</dbReference>
<sequence length="218" mass="24241">MHRPVKILALLWLTALASAGITQKDFTGTGNIYVLNSSDWRTASPTEDKIGCLSESGKLITSRKTKACGTFTRMDVFPYTLSTSKGNCTFDDQSQERNTDSKYGQNDHAWNCNATFQSDIYDQLYTIDGFPYIFLCFGDVACYYDAKHAPAKNESLSLWQYHWGSEQLGITPGHIQLLLMWKKIGDSPKRDAADIPGPRLRLTDGLQIPLLGEGAKTG</sequence>